<dbReference type="GO" id="GO:0004067">
    <property type="term" value="F:asparaginase activity"/>
    <property type="evidence" value="ECO:0007669"/>
    <property type="project" value="UniProtKB-UniRule"/>
</dbReference>
<keyword evidence="10" id="KW-1185">Reference proteome</keyword>
<feature type="binding site" evidence="4">
    <location>
        <position position="86"/>
    </location>
    <ligand>
        <name>substrate</name>
    </ligand>
</feature>
<evidence type="ECO:0000259" key="7">
    <source>
        <dbReference type="Pfam" id="PF00710"/>
    </source>
</evidence>
<dbReference type="PIRSF" id="PIRSF001220">
    <property type="entry name" value="L-ASNase_gatD"/>
    <property type="match status" value="1"/>
</dbReference>
<proteinExistence type="inferred from homology"/>
<dbReference type="PROSITE" id="PS51732">
    <property type="entry name" value="ASN_GLN_ASE_3"/>
    <property type="match status" value="1"/>
</dbReference>
<evidence type="ECO:0000256" key="6">
    <source>
        <dbReference type="PROSITE-ProRule" id="PRU10100"/>
    </source>
</evidence>
<feature type="active site" evidence="6">
    <location>
        <position position="119"/>
    </location>
</feature>
<dbReference type="PROSITE" id="PS00917">
    <property type="entry name" value="ASN_GLN_ASE_2"/>
    <property type="match status" value="1"/>
</dbReference>
<feature type="active site" evidence="5">
    <location>
        <position position="40"/>
    </location>
</feature>
<reference evidence="9 10" key="1">
    <citation type="submission" date="2019-03" db="EMBL/GenBank/DDBJ databases">
        <title>Ramlibacter henchirensis DSM 14656, whole genome shotgun sequence.</title>
        <authorList>
            <person name="Zhang X."/>
            <person name="Feng G."/>
            <person name="Zhu H."/>
        </authorList>
    </citation>
    <scope>NUCLEOTIDE SEQUENCE [LARGE SCALE GENOMIC DNA]</scope>
    <source>
        <strain evidence="9 10">DSM 14656</strain>
    </source>
</reference>
<dbReference type="AlphaFoldDB" id="A0A4Z0BRC2"/>
<dbReference type="InterPro" id="IPR027473">
    <property type="entry name" value="L-asparaginase_C"/>
</dbReference>
<keyword evidence="2" id="KW-0378">Hydrolase</keyword>
<dbReference type="Pfam" id="PF17763">
    <property type="entry name" value="Asparaginase_C"/>
    <property type="match status" value="1"/>
</dbReference>
<dbReference type="InterPro" id="IPR020827">
    <property type="entry name" value="Asparaginase/glutaminase_AS1"/>
</dbReference>
<sequence length="335" mass="35459">MGAPEGQFTGCPSSTCIFNQFRERVQVQAQQIVVLGTGGTIAGRAQRAADELGYRAGEIGVEQLLEGLPALEGVTVVAEQLAQIDSKDMAFELWRELAARCRHWIEQPQVQGIVITHGTDTLEETAWFLHRVLAPRKPIVLVSAMRPATALSPDGPQNLAEAFTVVRTAGASGVLAVCAGAVHGAADVRKVHPYRVDAFSSGDAGALAYVEAGAVRHVRAWAATIPSHELFDRLQRTAQWPWVEIVHSHAGADGRVVDALASAGVQGLVVAGTGNGSVHAALEQALLRARDAGVRVVRSSRCLEGPVIPLAKEALPCTPLTPAKARVDLLLDLLA</sequence>
<evidence type="ECO:0000256" key="2">
    <source>
        <dbReference type="ARBA" id="ARBA00022801"/>
    </source>
</evidence>
<dbReference type="FunFam" id="3.40.50.1170:FF:000001">
    <property type="entry name" value="L-asparaginase 2"/>
    <property type="match status" value="1"/>
</dbReference>
<evidence type="ECO:0000256" key="4">
    <source>
        <dbReference type="PIRSR" id="PIRSR001220-2"/>
    </source>
</evidence>
<dbReference type="InterPro" id="IPR027475">
    <property type="entry name" value="Asparaginase/glutaminase_AS2"/>
</dbReference>
<evidence type="ECO:0000256" key="1">
    <source>
        <dbReference type="ARBA" id="ARBA00010518"/>
    </source>
</evidence>
<gene>
    <name evidence="9" type="ORF">EZ313_20375</name>
</gene>
<dbReference type="CDD" id="cd08964">
    <property type="entry name" value="L-asparaginase_II"/>
    <property type="match status" value="1"/>
</dbReference>
<dbReference type="OrthoDB" id="9788068at2"/>
<dbReference type="PROSITE" id="PS00144">
    <property type="entry name" value="ASN_GLN_ASE_1"/>
    <property type="match status" value="1"/>
</dbReference>
<comment type="caution">
    <text evidence="9">The sequence shown here is derived from an EMBL/GenBank/DDBJ whole genome shotgun (WGS) entry which is preliminary data.</text>
</comment>
<feature type="domain" description="L-asparaginase N-terminal" evidence="7">
    <location>
        <begin position="32"/>
        <end position="216"/>
    </location>
</feature>
<dbReference type="PANTHER" id="PTHR11707">
    <property type="entry name" value="L-ASPARAGINASE"/>
    <property type="match status" value="1"/>
</dbReference>
<dbReference type="InterPro" id="IPR006034">
    <property type="entry name" value="Asparaginase/glutaminase-like"/>
</dbReference>
<feature type="binding site" evidence="4">
    <location>
        <begin position="119"/>
        <end position="120"/>
    </location>
    <ligand>
        <name>substrate</name>
    </ligand>
</feature>
<dbReference type="PANTHER" id="PTHR11707:SF28">
    <property type="entry name" value="60 KDA LYSOPHOSPHOLIPASE"/>
    <property type="match status" value="1"/>
</dbReference>
<evidence type="ECO:0000313" key="10">
    <source>
        <dbReference type="Proteomes" id="UP000298180"/>
    </source>
</evidence>
<feature type="domain" description="Asparaginase/glutaminase C-terminal" evidence="8">
    <location>
        <begin position="243"/>
        <end position="331"/>
    </location>
</feature>
<dbReference type="InterPro" id="IPR004550">
    <property type="entry name" value="AsnASE_II"/>
</dbReference>
<organism evidence="9 10">
    <name type="scientific">Ramlibacter henchirensis</name>
    <dbReference type="NCBI Taxonomy" id="204072"/>
    <lineage>
        <taxon>Bacteria</taxon>
        <taxon>Pseudomonadati</taxon>
        <taxon>Pseudomonadota</taxon>
        <taxon>Betaproteobacteria</taxon>
        <taxon>Burkholderiales</taxon>
        <taxon>Comamonadaceae</taxon>
        <taxon>Ramlibacter</taxon>
    </lineage>
</organism>
<comment type="similarity">
    <text evidence="1">Belongs to the asparaginase 1 family.</text>
</comment>
<dbReference type="Pfam" id="PF00710">
    <property type="entry name" value="Asparaginase"/>
    <property type="match status" value="1"/>
</dbReference>
<dbReference type="PIRSF" id="PIRSF500176">
    <property type="entry name" value="L_ASNase"/>
    <property type="match status" value="1"/>
</dbReference>
<dbReference type="InterPro" id="IPR040919">
    <property type="entry name" value="Asparaginase_C"/>
</dbReference>
<dbReference type="Proteomes" id="UP000298180">
    <property type="component" value="Unassembled WGS sequence"/>
</dbReference>
<feature type="active site" description="O-isoaspartyl threonine intermediate" evidence="3">
    <location>
        <position position="40"/>
    </location>
</feature>
<dbReference type="SUPFAM" id="SSF53774">
    <property type="entry name" value="Glutaminase/Asparaginase"/>
    <property type="match status" value="1"/>
</dbReference>
<dbReference type="InterPro" id="IPR037152">
    <property type="entry name" value="L-asparaginase_N_sf"/>
</dbReference>
<name>A0A4Z0BRC2_9BURK</name>
<dbReference type="InterPro" id="IPR036152">
    <property type="entry name" value="Asp/glu_Ase-like_sf"/>
</dbReference>
<dbReference type="Gene3D" id="3.40.50.1170">
    <property type="entry name" value="L-asparaginase, N-terminal domain"/>
    <property type="match status" value="1"/>
</dbReference>
<dbReference type="GO" id="GO:0006528">
    <property type="term" value="P:asparagine metabolic process"/>
    <property type="evidence" value="ECO:0007669"/>
    <property type="project" value="InterPro"/>
</dbReference>
<dbReference type="Gene3D" id="3.40.50.40">
    <property type="match status" value="1"/>
</dbReference>
<dbReference type="InterPro" id="IPR027474">
    <property type="entry name" value="L-asparaginase_N"/>
</dbReference>
<evidence type="ECO:0000256" key="5">
    <source>
        <dbReference type="PROSITE-ProRule" id="PRU10099"/>
    </source>
</evidence>
<evidence type="ECO:0000259" key="8">
    <source>
        <dbReference type="Pfam" id="PF17763"/>
    </source>
</evidence>
<dbReference type="EMBL" id="SMLM01000003">
    <property type="protein sequence ID" value="TFZ01004.1"/>
    <property type="molecule type" value="Genomic_DNA"/>
</dbReference>
<dbReference type="PRINTS" id="PR00139">
    <property type="entry name" value="ASNGLNASE"/>
</dbReference>
<evidence type="ECO:0000256" key="3">
    <source>
        <dbReference type="PIRSR" id="PIRSR001220-1"/>
    </source>
</evidence>
<dbReference type="SMART" id="SM00870">
    <property type="entry name" value="Asparaginase"/>
    <property type="match status" value="1"/>
</dbReference>
<protein>
    <submittedName>
        <fullName evidence="9">Asparaginase</fullName>
    </submittedName>
</protein>
<evidence type="ECO:0000313" key="9">
    <source>
        <dbReference type="EMBL" id="TFZ01004.1"/>
    </source>
</evidence>
<accession>A0A4Z0BRC2</accession>